<organism evidence="2 3">
    <name type="scientific">Helicobacter suis</name>
    <dbReference type="NCBI Taxonomy" id="104628"/>
    <lineage>
        <taxon>Bacteria</taxon>
        <taxon>Pseudomonadati</taxon>
        <taxon>Campylobacterota</taxon>
        <taxon>Epsilonproteobacteria</taxon>
        <taxon>Campylobacterales</taxon>
        <taxon>Helicobacteraceae</taxon>
        <taxon>Helicobacter</taxon>
    </lineage>
</organism>
<proteinExistence type="predicted"/>
<evidence type="ECO:0000313" key="3">
    <source>
        <dbReference type="Proteomes" id="UP000317935"/>
    </source>
</evidence>
<dbReference type="Proteomes" id="UP000317935">
    <property type="component" value="Chromosome"/>
</dbReference>
<feature type="compositionally biased region" description="Polar residues" evidence="1">
    <location>
        <begin position="29"/>
        <end position="39"/>
    </location>
</feature>
<reference evidence="2 3" key="1">
    <citation type="submission" date="2019-06" db="EMBL/GenBank/DDBJ databases">
        <title>Complete genome sequence of Helicobacter suis SNTW101c.</title>
        <authorList>
            <person name="Rimbara E."/>
            <person name="Suzuki M."/>
            <person name="Matsui H."/>
            <person name="Nakamura M."/>
            <person name="Mori S."/>
            <person name="Shibayama K."/>
        </authorList>
    </citation>
    <scope>NUCLEOTIDE SEQUENCE [LARGE SCALE GENOMIC DNA]</scope>
    <source>
        <strain evidence="2 3">SNTW101c</strain>
    </source>
</reference>
<protein>
    <submittedName>
        <fullName evidence="2">Uncharacterized protein</fullName>
    </submittedName>
</protein>
<dbReference type="EMBL" id="AP019774">
    <property type="protein sequence ID" value="BCD70020.1"/>
    <property type="molecule type" value="Genomic_DNA"/>
</dbReference>
<sequence length="45" mass="5272">MILPMDSALEFYDKTNSRQEEEQRENTAHFVSSKTQNPHTHTKPP</sequence>
<accession>A0A6J4CZU6</accession>
<evidence type="ECO:0000313" key="2">
    <source>
        <dbReference type="EMBL" id="BCD70020.1"/>
    </source>
</evidence>
<name>A0A6J4CZU6_9HELI</name>
<feature type="region of interest" description="Disordered" evidence="1">
    <location>
        <begin position="1"/>
        <end position="45"/>
    </location>
</feature>
<gene>
    <name evidence="2" type="ORF">SNTW_06650</name>
</gene>
<dbReference type="AlphaFoldDB" id="A0A6J4CZU6"/>
<feature type="compositionally biased region" description="Basic and acidic residues" evidence="1">
    <location>
        <begin position="11"/>
        <end position="27"/>
    </location>
</feature>
<evidence type="ECO:0000256" key="1">
    <source>
        <dbReference type="SAM" id="MobiDB-lite"/>
    </source>
</evidence>